<evidence type="ECO:0000313" key="3">
    <source>
        <dbReference type="Proteomes" id="UP000230002"/>
    </source>
</evidence>
<name>A0A2G8RPA8_9APHY</name>
<protein>
    <submittedName>
        <fullName evidence="2">Uncharacterized protein</fullName>
    </submittedName>
</protein>
<evidence type="ECO:0000256" key="1">
    <source>
        <dbReference type="SAM" id="MobiDB-lite"/>
    </source>
</evidence>
<feature type="region of interest" description="Disordered" evidence="1">
    <location>
        <begin position="1"/>
        <end position="39"/>
    </location>
</feature>
<comment type="caution">
    <text evidence="2">The sequence shown here is derived from an EMBL/GenBank/DDBJ whole genome shotgun (WGS) entry which is preliminary data.</text>
</comment>
<keyword evidence="3" id="KW-1185">Reference proteome</keyword>
<accession>A0A2G8RPA8</accession>
<organism evidence="2 3">
    <name type="scientific">Ganoderma sinense ZZ0214-1</name>
    <dbReference type="NCBI Taxonomy" id="1077348"/>
    <lineage>
        <taxon>Eukaryota</taxon>
        <taxon>Fungi</taxon>
        <taxon>Dikarya</taxon>
        <taxon>Basidiomycota</taxon>
        <taxon>Agaricomycotina</taxon>
        <taxon>Agaricomycetes</taxon>
        <taxon>Polyporales</taxon>
        <taxon>Polyporaceae</taxon>
        <taxon>Ganoderma</taxon>
    </lineage>
</organism>
<gene>
    <name evidence="2" type="ORF">GSI_14666</name>
</gene>
<dbReference type="Proteomes" id="UP000230002">
    <property type="component" value="Unassembled WGS sequence"/>
</dbReference>
<proteinExistence type="predicted"/>
<dbReference type="AlphaFoldDB" id="A0A2G8RPA8"/>
<reference evidence="2 3" key="1">
    <citation type="journal article" date="2015" name="Sci. Rep.">
        <title>Chromosome-level genome map provides insights into diverse defense mechanisms in the medicinal fungus Ganoderma sinense.</title>
        <authorList>
            <person name="Zhu Y."/>
            <person name="Xu J."/>
            <person name="Sun C."/>
            <person name="Zhou S."/>
            <person name="Xu H."/>
            <person name="Nelson D.R."/>
            <person name="Qian J."/>
            <person name="Song J."/>
            <person name="Luo H."/>
            <person name="Xiang L."/>
            <person name="Li Y."/>
            <person name="Xu Z."/>
            <person name="Ji A."/>
            <person name="Wang L."/>
            <person name="Lu S."/>
            <person name="Hayward A."/>
            <person name="Sun W."/>
            <person name="Li X."/>
            <person name="Schwartz D.C."/>
            <person name="Wang Y."/>
            <person name="Chen S."/>
        </authorList>
    </citation>
    <scope>NUCLEOTIDE SEQUENCE [LARGE SCALE GENOMIC DNA]</scope>
    <source>
        <strain evidence="2 3">ZZ0214-1</strain>
    </source>
</reference>
<sequence length="73" mass="7795">MAAKPLLTQVPPSPQPHTGLARAVHSRPQVSRGRATRPPPITLTYAFVERGEGRPDETAPSKLSLQAVAPYGL</sequence>
<dbReference type="EMBL" id="AYKW01000068">
    <property type="protein sequence ID" value="PIL23355.1"/>
    <property type="molecule type" value="Genomic_DNA"/>
</dbReference>
<evidence type="ECO:0000313" key="2">
    <source>
        <dbReference type="EMBL" id="PIL23355.1"/>
    </source>
</evidence>